<feature type="region of interest" description="Disordered" evidence="1">
    <location>
        <begin position="1"/>
        <end position="30"/>
    </location>
</feature>
<keyword evidence="3" id="KW-1185">Reference proteome</keyword>
<proteinExistence type="predicted"/>
<feature type="compositionally biased region" description="Polar residues" evidence="1">
    <location>
        <begin position="1"/>
        <end position="21"/>
    </location>
</feature>
<reference evidence="2 3" key="2">
    <citation type="submission" date="2018-11" db="EMBL/GenBank/DDBJ databases">
        <authorList>
            <consortium name="Pathogen Informatics"/>
        </authorList>
    </citation>
    <scope>NUCLEOTIDE SEQUENCE [LARGE SCALE GENOMIC DNA]</scope>
    <source>
        <strain evidence="2">Dakar</strain>
        <strain evidence="3">Dakar, Senegal</strain>
    </source>
</reference>
<evidence type="ECO:0000256" key="1">
    <source>
        <dbReference type="SAM" id="MobiDB-lite"/>
    </source>
</evidence>
<dbReference type="AlphaFoldDB" id="A0A183K5U8"/>
<name>A0A183K5U8_9TREM</name>
<accession>A0A183K5U8</accession>
<dbReference type="Proteomes" id="UP000279833">
    <property type="component" value="Unassembled WGS sequence"/>
</dbReference>
<evidence type="ECO:0000313" key="4">
    <source>
        <dbReference type="WBParaSite" id="SCUD_0001037301-mRNA-1"/>
    </source>
</evidence>
<gene>
    <name evidence="2" type="ORF">SCUD_LOCUS10373</name>
</gene>
<dbReference type="EMBL" id="UZAK01033741">
    <property type="protein sequence ID" value="VDP39573.1"/>
    <property type="molecule type" value="Genomic_DNA"/>
</dbReference>
<protein>
    <submittedName>
        <fullName evidence="4">Reverse transcriptase domain-containing protein</fullName>
    </submittedName>
</protein>
<organism evidence="4">
    <name type="scientific">Schistosoma curassoni</name>
    <dbReference type="NCBI Taxonomy" id="6186"/>
    <lineage>
        <taxon>Eukaryota</taxon>
        <taxon>Metazoa</taxon>
        <taxon>Spiralia</taxon>
        <taxon>Lophotrochozoa</taxon>
        <taxon>Platyhelminthes</taxon>
        <taxon>Trematoda</taxon>
        <taxon>Digenea</taxon>
        <taxon>Strigeidida</taxon>
        <taxon>Schistosomatoidea</taxon>
        <taxon>Schistosomatidae</taxon>
        <taxon>Schistosoma</taxon>
    </lineage>
</organism>
<evidence type="ECO:0000313" key="2">
    <source>
        <dbReference type="EMBL" id="VDP39573.1"/>
    </source>
</evidence>
<sequence length="95" mass="10973">MSNSRVFNNSFHSRGNVGSDQTRNREAGYELSTRMEVVNNVVDKSVDPNIHGFDDVAHDQKLIVLLHRLIERNNNAKLDKSPFRVSNFERNEYLV</sequence>
<reference evidence="4" key="1">
    <citation type="submission" date="2016-06" db="UniProtKB">
        <authorList>
            <consortium name="WormBaseParasite"/>
        </authorList>
    </citation>
    <scope>IDENTIFICATION</scope>
</reference>
<evidence type="ECO:0000313" key="3">
    <source>
        <dbReference type="Proteomes" id="UP000279833"/>
    </source>
</evidence>
<dbReference type="WBParaSite" id="SCUD_0001037301-mRNA-1">
    <property type="protein sequence ID" value="SCUD_0001037301-mRNA-1"/>
    <property type="gene ID" value="SCUD_0001037301"/>
</dbReference>